<dbReference type="EMBL" id="JAHQXF010000001">
    <property type="protein sequence ID" value="MBV0923817.1"/>
    <property type="molecule type" value="Genomic_DNA"/>
</dbReference>
<sequence length="68" mass="7287">MVAVGTLLLRYGLYVLVVGAACGWYVYAETADLSRRRRLGWVSVAVLFGIGGLLAFLGLGPERRTANG</sequence>
<keyword evidence="3" id="KW-1185">Reference proteome</keyword>
<keyword evidence="1" id="KW-0472">Membrane</keyword>
<feature type="transmembrane region" description="Helical" evidence="1">
    <location>
        <begin position="39"/>
        <end position="59"/>
    </location>
</feature>
<comment type="caution">
    <text evidence="2">The sequence shown here is derived from an EMBL/GenBank/DDBJ whole genome shotgun (WGS) entry which is preliminary data.</text>
</comment>
<proteinExistence type="predicted"/>
<gene>
    <name evidence="2" type="ORF">KTS45_06335</name>
</gene>
<evidence type="ECO:0000313" key="3">
    <source>
        <dbReference type="Proteomes" id="UP000766550"/>
    </source>
</evidence>
<feature type="transmembrane region" description="Helical" evidence="1">
    <location>
        <begin position="7"/>
        <end position="27"/>
    </location>
</feature>
<name>A0A8J8C330_9EURY</name>
<keyword evidence="1" id="KW-0812">Transmembrane</keyword>
<evidence type="ECO:0000256" key="1">
    <source>
        <dbReference type="SAM" id="Phobius"/>
    </source>
</evidence>
<accession>A0A8J8C330</accession>
<dbReference type="RefSeq" id="WP_162316921.1">
    <property type="nucleotide sequence ID" value="NZ_JAHQXF010000001.1"/>
</dbReference>
<keyword evidence="1" id="KW-1133">Transmembrane helix</keyword>
<evidence type="ECO:0000313" key="2">
    <source>
        <dbReference type="EMBL" id="MBV0923817.1"/>
    </source>
</evidence>
<protein>
    <submittedName>
        <fullName evidence="2">Uncharacterized protein</fullName>
    </submittedName>
</protein>
<dbReference type="Proteomes" id="UP000766550">
    <property type="component" value="Unassembled WGS sequence"/>
</dbReference>
<reference evidence="2 3" key="1">
    <citation type="submission" date="2021-06" db="EMBL/GenBank/DDBJ databases">
        <title>New haloarchaea isolates fom saline soil.</title>
        <authorList>
            <person name="Duran-Viseras A."/>
            <person name="Sanchez-Porro C.S."/>
            <person name="Ventosa A."/>
        </authorList>
    </citation>
    <scope>NUCLEOTIDE SEQUENCE [LARGE SCALE GENOMIC DNA]</scope>
    <source>
        <strain evidence="2 3">JCM 183640</strain>
    </source>
</reference>
<dbReference type="AlphaFoldDB" id="A0A8J8C330"/>
<organism evidence="2 3">
    <name type="scientific">Haloarcula limicola</name>
    <dbReference type="NCBI Taxonomy" id="1429915"/>
    <lineage>
        <taxon>Archaea</taxon>
        <taxon>Methanobacteriati</taxon>
        <taxon>Methanobacteriota</taxon>
        <taxon>Stenosarchaea group</taxon>
        <taxon>Halobacteria</taxon>
        <taxon>Halobacteriales</taxon>
        <taxon>Haloarculaceae</taxon>
        <taxon>Haloarcula</taxon>
    </lineage>
</organism>